<dbReference type="InterPro" id="IPR056009">
    <property type="entry name" value="DUF7587"/>
</dbReference>
<proteinExistence type="predicted"/>
<dbReference type="Pfam" id="PF24494">
    <property type="entry name" value="DUF7587"/>
    <property type="match status" value="1"/>
</dbReference>
<feature type="region of interest" description="Disordered" evidence="1">
    <location>
        <begin position="554"/>
        <end position="620"/>
    </location>
</feature>
<feature type="domain" description="DUF7587" evidence="2">
    <location>
        <begin position="323"/>
        <end position="458"/>
    </location>
</feature>
<evidence type="ECO:0000259" key="2">
    <source>
        <dbReference type="Pfam" id="PF24494"/>
    </source>
</evidence>
<organism evidence="3">
    <name type="scientific">Penicillium chrysogenum</name>
    <name type="common">Penicillium notatum</name>
    <dbReference type="NCBI Taxonomy" id="5076"/>
    <lineage>
        <taxon>Eukaryota</taxon>
        <taxon>Fungi</taxon>
        <taxon>Dikarya</taxon>
        <taxon>Ascomycota</taxon>
        <taxon>Pezizomycotina</taxon>
        <taxon>Eurotiomycetes</taxon>
        <taxon>Eurotiomycetidae</taxon>
        <taxon>Eurotiales</taxon>
        <taxon>Aspergillaceae</taxon>
        <taxon>Penicillium</taxon>
        <taxon>Penicillium chrysogenum species complex</taxon>
    </lineage>
</organism>
<sequence length="725" mass="84394">MEDHNPLKRPKLRWDIPMRQALCCLYRFFRCDRKQKEEIFFSMFRDHLRKRGIHRFVPGTTLDAQWDWMRSTGDLVWSHVHRDTEFNMDGEWKSIIQRIKATAVTLRLRLHEKREDDIDMSQWRKRVATTFGPRPRTESPLQTPQSVPFPLPQRREHETSRFFTERNHQSSESNTISVGHNQEQTDELDQTGNVERTGHSRNNESVVTSHGKICLWCGHEAYGPYEQSLDTHPDQTQLHSQSQQSQNQHQERQDWEQQVRHHSKQPQDQHQGRQAQQNLPQYRLQEHQGWAPHHHEQGQQHFHRQGHHIDHETAMQGVPVEKMPPLLFRWSNRDSQGVNSKTIFLAGLFCNGEWFNPEDLPEDRFESFFRSHVTKQEVKTPFISTFRSPLAPLHRALAGGKGAILTVIDTSKLDTKVFYACPLAIRTRTLTHSWKGYGEYLIWGRVATDAIAFSVEITRVEDIAQSHRDIGRLLQVPLIRSFLRCNQKLWEILAVKRKSPFKSGRTLGKLLTVLEVPTIHWDNIASRFAKSWGWVHKKETALFHSGLLSAPPYLPEELSDSESEDPLPTPQKTPGRIHKEMRFRSGWDSDDEDYEQPETEYDSAETSESEDVGDTGSISTCNMTETAEDEEFSTHETLSSGVFQENDGLEQSSGQVPHQEVIDLTSNDEDSSSQRALQRDWPSDEDICPDTPTKVQWNTKNKATYRRVLNGQVDMDFFEKFRNWS</sequence>
<feature type="compositionally biased region" description="Polar residues" evidence="1">
    <location>
        <begin position="647"/>
        <end position="656"/>
    </location>
</feature>
<accession>A0A167X178</accession>
<dbReference type="Proteomes" id="UP000076449">
    <property type="component" value="Chromosome I"/>
</dbReference>
<evidence type="ECO:0000313" key="3">
    <source>
        <dbReference type="EMBL" id="KZN92294.1"/>
    </source>
</evidence>
<feature type="compositionally biased region" description="Polar residues" evidence="1">
    <location>
        <begin position="170"/>
        <end position="182"/>
    </location>
</feature>
<evidence type="ECO:0000256" key="1">
    <source>
        <dbReference type="SAM" id="MobiDB-lite"/>
    </source>
</evidence>
<dbReference type="AlphaFoldDB" id="A0A167X178"/>
<protein>
    <recommendedName>
        <fullName evidence="2">DUF7587 domain-containing protein</fullName>
    </recommendedName>
</protein>
<feature type="compositionally biased region" description="Basic and acidic residues" evidence="1">
    <location>
        <begin position="249"/>
        <end position="271"/>
    </location>
</feature>
<gene>
    <name evidence="3" type="ORF">EN45_024480</name>
</gene>
<feature type="region of interest" description="Disordered" evidence="1">
    <location>
        <begin position="227"/>
        <end position="277"/>
    </location>
</feature>
<feature type="region of interest" description="Disordered" evidence="1">
    <location>
        <begin position="130"/>
        <end position="187"/>
    </location>
</feature>
<dbReference type="PhylomeDB" id="A0A167X178"/>
<name>A0A167X178_PENCH</name>
<feature type="compositionally biased region" description="Basic and acidic residues" evidence="1">
    <location>
        <begin position="153"/>
        <end position="169"/>
    </location>
</feature>
<feature type="compositionally biased region" description="Acidic residues" evidence="1">
    <location>
        <begin position="588"/>
        <end position="613"/>
    </location>
</feature>
<reference evidence="3" key="1">
    <citation type="journal article" date="2014" name="Genome Announc.">
        <title>Complete sequencing and chromosome-scale genome assembly of the industrial progenitor strain P2niaD18 from the penicillin producer Penicillium chrysogenum.</title>
        <authorList>
            <person name="Specht T."/>
            <person name="Dahlmann T.A."/>
            <person name="Zadra I."/>
            <person name="Kurnsteiner H."/>
            <person name="Kuck U."/>
        </authorList>
    </citation>
    <scope>NUCLEOTIDE SEQUENCE [LARGE SCALE GENOMIC DNA]</scope>
    <source>
        <strain evidence="3">P2niaD18</strain>
    </source>
</reference>
<feature type="region of interest" description="Disordered" evidence="1">
    <location>
        <begin position="647"/>
        <end position="695"/>
    </location>
</feature>
<feature type="compositionally biased region" description="Basic and acidic residues" evidence="1">
    <location>
        <begin position="577"/>
        <end position="587"/>
    </location>
</feature>
<dbReference type="EMBL" id="CM002798">
    <property type="protein sequence ID" value="KZN92294.1"/>
    <property type="molecule type" value="Genomic_DNA"/>
</dbReference>
<feature type="compositionally biased region" description="Low complexity" evidence="1">
    <location>
        <begin position="235"/>
        <end position="248"/>
    </location>
</feature>